<dbReference type="Pfam" id="PF00593">
    <property type="entry name" value="TonB_dep_Rec_b-barrel"/>
    <property type="match status" value="1"/>
</dbReference>
<keyword evidence="2 8" id="KW-0813">Transport</keyword>
<proteinExistence type="inferred from homology"/>
<feature type="domain" description="TonB-dependent receptor-like beta-barrel" evidence="10">
    <location>
        <begin position="685"/>
        <end position="997"/>
    </location>
</feature>
<comment type="similarity">
    <text evidence="8 9">Belongs to the TonB-dependent receptor family.</text>
</comment>
<accession>A0A4S1DTM4</accession>
<feature type="domain" description="TonB-dependent receptor plug" evidence="11">
    <location>
        <begin position="236"/>
        <end position="357"/>
    </location>
</feature>
<name>A0A4S1DTM4_9FLAO</name>
<keyword evidence="4 8" id="KW-0812">Transmembrane</keyword>
<dbReference type="Gene3D" id="2.170.130.10">
    <property type="entry name" value="TonB-dependent receptor, plug domain"/>
    <property type="match status" value="1"/>
</dbReference>
<dbReference type="EMBL" id="SRSO01000024">
    <property type="protein sequence ID" value="TGV01391.1"/>
    <property type="molecule type" value="Genomic_DNA"/>
</dbReference>
<dbReference type="Pfam" id="PF13715">
    <property type="entry name" value="CarbopepD_reg_2"/>
    <property type="match status" value="1"/>
</dbReference>
<evidence type="ECO:0000256" key="7">
    <source>
        <dbReference type="ARBA" id="ARBA00023237"/>
    </source>
</evidence>
<organism evidence="12 13">
    <name type="scientific">Flavivirga rizhaonensis</name>
    <dbReference type="NCBI Taxonomy" id="2559571"/>
    <lineage>
        <taxon>Bacteria</taxon>
        <taxon>Pseudomonadati</taxon>
        <taxon>Bacteroidota</taxon>
        <taxon>Flavobacteriia</taxon>
        <taxon>Flavobacteriales</taxon>
        <taxon>Flavobacteriaceae</taxon>
        <taxon>Flavivirga</taxon>
    </lineage>
</organism>
<dbReference type="SUPFAM" id="SSF56935">
    <property type="entry name" value="Porins"/>
    <property type="match status" value="1"/>
</dbReference>
<evidence type="ECO:0000256" key="1">
    <source>
        <dbReference type="ARBA" id="ARBA00004571"/>
    </source>
</evidence>
<evidence type="ECO:0000259" key="11">
    <source>
        <dbReference type="Pfam" id="PF07715"/>
    </source>
</evidence>
<keyword evidence="13" id="KW-1185">Reference proteome</keyword>
<dbReference type="InterPro" id="IPR000531">
    <property type="entry name" value="Beta-barrel_TonB"/>
</dbReference>
<evidence type="ECO:0000256" key="5">
    <source>
        <dbReference type="ARBA" id="ARBA00023077"/>
    </source>
</evidence>
<evidence type="ECO:0000256" key="9">
    <source>
        <dbReference type="RuleBase" id="RU003357"/>
    </source>
</evidence>
<protein>
    <submittedName>
        <fullName evidence="12">SusC/RagA family TonB-linked outer membrane protein</fullName>
    </submittedName>
</protein>
<comment type="subcellular location">
    <subcellularLocation>
        <location evidence="1 8">Cell outer membrane</location>
        <topology evidence="1 8">Multi-pass membrane protein</topology>
    </subcellularLocation>
</comment>
<evidence type="ECO:0000256" key="6">
    <source>
        <dbReference type="ARBA" id="ARBA00023136"/>
    </source>
</evidence>
<sequence length="1240" mass="138409">MKFNLKKATFFLDKWLLKTIMRTFVFLFCTIVFSLNPKTGFSQNEKITIDVDKTISLEEVFKLINAQTDYLFVYDVEMVKDAPSIALKRGKIKSNLLLKRALNPIGCTYEFANNTVVVKRKDTRVLDAYQKNTFTVTGTVSDALGNPIAGASVYVSSDSNSSDSDFLIRGTQTDFDGRFKIEVSKGLILHASFIGFEEFSQKITSEQQKEYNITLKENINKLDEVVLTGYTSTNQEQSTAASSKITKKDINRQKAINLIDRLEGLSPGLNLNSVTNGGGQRQFELVLRGISTFDIADSRSGQIQSQNSLNRQPLIVLDGFPYEGPLNDIDPQTIETIDVLRDAAATTLWGIRASNGVLVITTKRGFKYAVKPTITFSSNITIGTKQDLSGLGLANAEETIKIYNNEYELNSFFNTATNVFSSPNPFNRNRTFALLDPFEQIWADFYNPNGGISEAERDARLAQLGERNVLDDFEKYLLSPGFIRENSLSIRGGSTDASYSFTATHVDEDRPDLGDEFRRLNLSLTTDIKLNRKVSVVIDASITNSETNDNGIGVASLLSSGGSSIKIYDQLVDSSGNTINTRNLYPQFQDEFIALGFDDPSYNPVLDQSIRDNETKSFNLRLAAGINYKVTDWLTADLKYQYNSVTDKINNNKDVSLFETRINNNNYVLSAIENGNNTVTRALPYGGTLENSVTNNINSIIRGSLKFHKTFAEKHSVAALAGMEVSENTFDLSRRTYYGYNDRTGLSAISSDLVFGPTDFYYLRPFSTISNNNAFQPEVKSRAISSFGNVSYSYDSKYNISLSGKIDQTTAFGINKRLSKPLLWAAGGSWNITNEQFFKVNWVNNLKLRGSYGVNGNLRRGLSTAVIIAFRNNNFINNQNYANISSSGNPNLTFEETITKNIGLDFGLFDSRIQGTLDVYDRLSENLLSPFNINPTFGQSGAIFRNEGSISNKGVELSLNLDILRDTPLKWNANFNISYNKNKVLSFVSNDEGNPTDLIEDVGRFGTQQIIGEDISAEYRYQWAGLDDQGNPQVLNENGDVIGYQEDYPSIDALVKTKPFIAPGFGGFRNTFEYKNFSLSFLASFKFGHVFQESLLQKYPNKTGIFHKDVANAWEAPGDELTTNIPALPRDFDERGFKREEFFTLSNYNIQDAAFVRLRDITLGYSLNSDVIKRVGLNAVNFTLQARNLGLIWKANDVDVDPESIPFSTSEFSDTDDFQGAFRPGIQIPVTVVLGVNLNF</sequence>
<dbReference type="Gene3D" id="2.60.40.1120">
    <property type="entry name" value="Carboxypeptidase-like, regulatory domain"/>
    <property type="match status" value="1"/>
</dbReference>
<evidence type="ECO:0000259" key="10">
    <source>
        <dbReference type="Pfam" id="PF00593"/>
    </source>
</evidence>
<dbReference type="NCBIfam" id="TIGR04056">
    <property type="entry name" value="OMP_RagA_SusC"/>
    <property type="match status" value="1"/>
</dbReference>
<dbReference type="AlphaFoldDB" id="A0A4S1DTM4"/>
<dbReference type="InterPro" id="IPR012910">
    <property type="entry name" value="Plug_dom"/>
</dbReference>
<dbReference type="InterPro" id="IPR023996">
    <property type="entry name" value="TonB-dep_OMP_SusC/RagA"/>
</dbReference>
<evidence type="ECO:0000313" key="12">
    <source>
        <dbReference type="EMBL" id="TGV01391.1"/>
    </source>
</evidence>
<keyword evidence="5 9" id="KW-0798">TonB box</keyword>
<dbReference type="Gene3D" id="2.40.170.20">
    <property type="entry name" value="TonB-dependent receptor, beta-barrel domain"/>
    <property type="match status" value="1"/>
</dbReference>
<evidence type="ECO:0000256" key="3">
    <source>
        <dbReference type="ARBA" id="ARBA00022452"/>
    </source>
</evidence>
<dbReference type="InterPro" id="IPR039426">
    <property type="entry name" value="TonB-dep_rcpt-like"/>
</dbReference>
<dbReference type="GO" id="GO:0009279">
    <property type="term" value="C:cell outer membrane"/>
    <property type="evidence" value="ECO:0007669"/>
    <property type="project" value="UniProtKB-SubCell"/>
</dbReference>
<dbReference type="InterPro" id="IPR036942">
    <property type="entry name" value="Beta-barrel_TonB_sf"/>
</dbReference>
<dbReference type="InterPro" id="IPR037066">
    <property type="entry name" value="Plug_dom_sf"/>
</dbReference>
<dbReference type="OrthoDB" id="9768177at2"/>
<keyword evidence="7 8" id="KW-0998">Cell outer membrane</keyword>
<keyword evidence="3 8" id="KW-1134">Transmembrane beta strand</keyword>
<evidence type="ECO:0000313" key="13">
    <source>
        <dbReference type="Proteomes" id="UP000307602"/>
    </source>
</evidence>
<evidence type="ECO:0000256" key="2">
    <source>
        <dbReference type="ARBA" id="ARBA00022448"/>
    </source>
</evidence>
<reference evidence="12 13" key="1">
    <citation type="submission" date="2019-04" db="EMBL/GenBank/DDBJ databases">
        <authorList>
            <person name="Liu A."/>
        </authorList>
    </citation>
    <scope>NUCLEOTIDE SEQUENCE [LARGE SCALE GENOMIC DNA]</scope>
    <source>
        <strain evidence="12 13">RZ03</strain>
    </source>
</reference>
<comment type="caution">
    <text evidence="12">The sequence shown here is derived from an EMBL/GenBank/DDBJ whole genome shotgun (WGS) entry which is preliminary data.</text>
</comment>
<gene>
    <name evidence="12" type="ORF">EM932_15795</name>
</gene>
<dbReference type="Pfam" id="PF07715">
    <property type="entry name" value="Plug"/>
    <property type="match status" value="1"/>
</dbReference>
<evidence type="ECO:0000256" key="4">
    <source>
        <dbReference type="ARBA" id="ARBA00022692"/>
    </source>
</evidence>
<dbReference type="SUPFAM" id="SSF49464">
    <property type="entry name" value="Carboxypeptidase regulatory domain-like"/>
    <property type="match status" value="1"/>
</dbReference>
<dbReference type="Proteomes" id="UP000307602">
    <property type="component" value="Unassembled WGS sequence"/>
</dbReference>
<dbReference type="InterPro" id="IPR008969">
    <property type="entry name" value="CarboxyPept-like_regulatory"/>
</dbReference>
<keyword evidence="6 8" id="KW-0472">Membrane</keyword>
<dbReference type="PROSITE" id="PS52016">
    <property type="entry name" value="TONB_DEPENDENT_REC_3"/>
    <property type="match status" value="1"/>
</dbReference>
<evidence type="ECO:0000256" key="8">
    <source>
        <dbReference type="PROSITE-ProRule" id="PRU01360"/>
    </source>
</evidence>